<dbReference type="InterPro" id="IPR026906">
    <property type="entry name" value="LRR_5"/>
</dbReference>
<dbReference type="SMART" id="SM00255">
    <property type="entry name" value="TIR"/>
    <property type="match status" value="1"/>
</dbReference>
<dbReference type="SUPFAM" id="SSF54913">
    <property type="entry name" value="GlnB-like"/>
    <property type="match status" value="1"/>
</dbReference>
<feature type="domain" description="TIR" evidence="2">
    <location>
        <begin position="11"/>
        <end position="138"/>
    </location>
</feature>
<dbReference type="PANTHER" id="PTHR45661">
    <property type="entry name" value="SURFACE ANTIGEN"/>
    <property type="match status" value="1"/>
</dbReference>
<dbReference type="InterPro" id="IPR032675">
    <property type="entry name" value="LRR_dom_sf"/>
</dbReference>
<keyword evidence="4" id="KW-1185">Reference proteome</keyword>
<dbReference type="InterPro" id="IPR004323">
    <property type="entry name" value="Ion_tolerance_CutA"/>
</dbReference>
<name>A0ABQ5M5C0_9FIRM</name>
<evidence type="ECO:0000313" key="3">
    <source>
        <dbReference type="EMBL" id="GLB30146.1"/>
    </source>
</evidence>
<dbReference type="Pfam" id="PF03091">
    <property type="entry name" value="CutA1"/>
    <property type="match status" value="1"/>
</dbReference>
<dbReference type="PROSITE" id="PS50104">
    <property type="entry name" value="TIR"/>
    <property type="match status" value="1"/>
</dbReference>
<protein>
    <recommendedName>
        <fullName evidence="2">TIR domain-containing protein</fullName>
    </recommendedName>
</protein>
<dbReference type="InterPro" id="IPR000157">
    <property type="entry name" value="TIR_dom"/>
</dbReference>
<organism evidence="3 4">
    <name type="scientific">Lacrimispora amygdalina</name>
    <dbReference type="NCBI Taxonomy" id="253257"/>
    <lineage>
        <taxon>Bacteria</taxon>
        <taxon>Bacillati</taxon>
        <taxon>Bacillota</taxon>
        <taxon>Clostridia</taxon>
        <taxon>Lachnospirales</taxon>
        <taxon>Lachnospiraceae</taxon>
        <taxon>Lacrimispora</taxon>
    </lineage>
</organism>
<evidence type="ECO:0000259" key="2">
    <source>
        <dbReference type="PROSITE" id="PS50104"/>
    </source>
</evidence>
<dbReference type="Pfam" id="PF13306">
    <property type="entry name" value="LRR_5"/>
    <property type="match status" value="2"/>
</dbReference>
<dbReference type="Pfam" id="PF13676">
    <property type="entry name" value="TIR_2"/>
    <property type="match status" value="1"/>
</dbReference>
<sequence length="543" mass="63213">MHLQIRGDSMKIYENFISYRRSATEGALLAQNIYNDLIKEGYDTFCDVRSLNSGQYGNEIFEIIVRCTNFLIVLTPNTFDGDVDESDWMYMEYSQAIRNKKNIIPIFINKEEVLLKLPDNFQDLKLYNGIEFNVDYSDVFLRILCDRFLLKDNNDLYYENGDGRDFIIDRNRLVKYVGKAKHVRISEGIEIIGEFAFKDLTEIEKISLPSTIIEIQESAFERCRNLSFIEIPDTTVAIGKKAFSRCFNLSYVRLGEDTKSIEDNAFSFCDKLKRIEITSHIERIDCNAFNNCSKLQEILVSNENIFYSSMDGVLYDKEKSIVIRCPEGIRSNIIQLPSTIIEIGQWAFSRCRGVYDIVIPQGVKIIEGYAFKECINISCLTLPDTIEKFDISAIDGWSFEQRILFDNRFNQAMKYKIEESLKSKKVIAENEFEEKFMLIKTTFESKNEAVEMANMLLEKKLITSGQISKLHSIYRWNSKIDSEDEYELSCITESRLYYQIEEFIKENHSYELCQILCVPVLRTSVEFADWISNNITCDDRKGI</sequence>
<proteinExistence type="inferred from homology"/>
<dbReference type="Gene3D" id="3.80.10.10">
    <property type="entry name" value="Ribonuclease Inhibitor"/>
    <property type="match status" value="2"/>
</dbReference>
<dbReference type="InterPro" id="IPR053139">
    <property type="entry name" value="Surface_bspA-like"/>
</dbReference>
<evidence type="ECO:0000256" key="1">
    <source>
        <dbReference type="ARBA" id="ARBA00010169"/>
    </source>
</evidence>
<dbReference type="InterPro" id="IPR035897">
    <property type="entry name" value="Toll_tir_struct_dom_sf"/>
</dbReference>
<dbReference type="PANTHER" id="PTHR45661:SF3">
    <property type="entry name" value="IG-LIKE DOMAIN-CONTAINING PROTEIN"/>
    <property type="match status" value="1"/>
</dbReference>
<dbReference type="SUPFAM" id="SSF52058">
    <property type="entry name" value="L domain-like"/>
    <property type="match status" value="1"/>
</dbReference>
<dbReference type="SUPFAM" id="SSF52200">
    <property type="entry name" value="Toll/Interleukin receptor TIR domain"/>
    <property type="match status" value="1"/>
</dbReference>
<comment type="similarity">
    <text evidence="1">Belongs to the CutA family.</text>
</comment>
<dbReference type="Gene3D" id="3.40.50.10140">
    <property type="entry name" value="Toll/interleukin-1 receptor homology (TIR) domain"/>
    <property type="match status" value="1"/>
</dbReference>
<accession>A0ABQ5M5C0</accession>
<dbReference type="InterPro" id="IPR015867">
    <property type="entry name" value="N-reg_PII/ATP_PRibTrfase_C"/>
</dbReference>
<dbReference type="EMBL" id="BRPJ01000035">
    <property type="protein sequence ID" value="GLB30146.1"/>
    <property type="molecule type" value="Genomic_DNA"/>
</dbReference>
<dbReference type="Proteomes" id="UP001419084">
    <property type="component" value="Unassembled WGS sequence"/>
</dbReference>
<reference evidence="3 4" key="1">
    <citation type="journal article" date="2024" name="Int. J. Syst. Evol. Microbiol.">
        <title>Lacrimispora brassicae sp. nov. isolated from fermented cabbage, and proposal of Clostridium indicum Gundawar et al. 2019 and Clostridium methoxybenzovorans Mechichi et al. 1999 as heterotypic synonyms of Lacrimispora amygdalina (Parshina et al. 2003) Haas and Blanchard 2020 and Lacrimispora indolis (McClung and McCoy 1957) Haas and Blanchard 2020, respectively.</title>
        <authorList>
            <person name="Kobayashi H."/>
            <person name="Tanizawa Y."/>
            <person name="Sakamoto M."/>
            <person name="Ohkuma M."/>
            <person name="Tohno M."/>
        </authorList>
    </citation>
    <scope>NUCLEOTIDE SEQUENCE [LARGE SCALE GENOMIC DNA]</scope>
    <source>
        <strain evidence="3 4">DSM 12857</strain>
    </source>
</reference>
<comment type="caution">
    <text evidence="3">The sequence shown here is derived from an EMBL/GenBank/DDBJ whole genome shotgun (WGS) entry which is preliminary data.</text>
</comment>
<dbReference type="InterPro" id="IPR011322">
    <property type="entry name" value="N-reg_PII-like_a/b"/>
</dbReference>
<dbReference type="Gene3D" id="3.30.70.120">
    <property type="match status" value="1"/>
</dbReference>
<gene>
    <name evidence="3" type="ORF">LAD12857_20690</name>
</gene>
<evidence type="ECO:0000313" key="4">
    <source>
        <dbReference type="Proteomes" id="UP001419084"/>
    </source>
</evidence>